<gene>
    <name evidence="1" type="ORF">BV25DRAFT_1829475</name>
</gene>
<name>A0ACB8SS03_9AGAM</name>
<evidence type="ECO:0000313" key="2">
    <source>
        <dbReference type="Proteomes" id="UP000814140"/>
    </source>
</evidence>
<protein>
    <submittedName>
        <fullName evidence="1">Uncharacterized protein</fullName>
    </submittedName>
</protein>
<comment type="caution">
    <text evidence="1">The sequence shown here is derived from an EMBL/GenBank/DDBJ whole genome shotgun (WGS) entry which is preliminary data.</text>
</comment>
<organism evidence="1 2">
    <name type="scientific">Artomyces pyxidatus</name>
    <dbReference type="NCBI Taxonomy" id="48021"/>
    <lineage>
        <taxon>Eukaryota</taxon>
        <taxon>Fungi</taxon>
        <taxon>Dikarya</taxon>
        <taxon>Basidiomycota</taxon>
        <taxon>Agaricomycotina</taxon>
        <taxon>Agaricomycetes</taxon>
        <taxon>Russulales</taxon>
        <taxon>Auriscalpiaceae</taxon>
        <taxon>Artomyces</taxon>
    </lineage>
</organism>
<reference evidence="1" key="2">
    <citation type="journal article" date="2022" name="New Phytol.">
        <title>Evolutionary transition to the ectomycorrhizal habit in the genomes of a hyperdiverse lineage of mushroom-forming fungi.</title>
        <authorList>
            <person name="Looney B."/>
            <person name="Miyauchi S."/>
            <person name="Morin E."/>
            <person name="Drula E."/>
            <person name="Courty P.E."/>
            <person name="Kohler A."/>
            <person name="Kuo A."/>
            <person name="LaButti K."/>
            <person name="Pangilinan J."/>
            <person name="Lipzen A."/>
            <person name="Riley R."/>
            <person name="Andreopoulos W."/>
            <person name="He G."/>
            <person name="Johnson J."/>
            <person name="Nolan M."/>
            <person name="Tritt A."/>
            <person name="Barry K.W."/>
            <person name="Grigoriev I.V."/>
            <person name="Nagy L.G."/>
            <person name="Hibbett D."/>
            <person name="Henrissat B."/>
            <person name="Matheny P.B."/>
            <person name="Labbe J."/>
            <person name="Martin F.M."/>
        </authorList>
    </citation>
    <scope>NUCLEOTIDE SEQUENCE</scope>
    <source>
        <strain evidence="1">HHB10654</strain>
    </source>
</reference>
<accession>A0ACB8SS03</accession>
<evidence type="ECO:0000313" key="1">
    <source>
        <dbReference type="EMBL" id="KAI0059144.1"/>
    </source>
</evidence>
<proteinExistence type="predicted"/>
<dbReference type="Proteomes" id="UP000814140">
    <property type="component" value="Unassembled WGS sequence"/>
</dbReference>
<keyword evidence="2" id="KW-1185">Reference proteome</keyword>
<sequence length="538" mass="59666">MASSLHSDTSSSGSYHPPTGPILKKPYTPVQGAYIVFTLDPVATLEALQDPIASDQAQALPRRKYVGCVVQDWDLASPWRRYNRCSCIILSQGLPKADPAHGVEETMCVPIAPADHPDGRQGVAPSKALPWENLYHHSLLAVDLRLTSKAGDYTDSPRLSRPDLHYMHRFFDNDINRSLSLHREYLAAHPSARSLRESIQSTSPLPLPSQAHMPLPETSSTPPTSVHSEVHIATVDAAPVGPAPMVRPAQFDDPEACDCSPEGSGPRRVSVMGGDEVALYEDRPVVTEAPMASESASIASMSVHSVFERAPDEDDREGSTDVVFQTMADSILGYEDPRDRFLPVADFSLDLSIVTEFCDGCLIDDDFEAIERIKEESEQRTKARLELAEREKLTKWALEVESPLEAIVPDESQPEIEPTQEVPSEEVSQHDLPSHKKPEVASKEIIWPLAQLRRTILRKHLVRREDLPHSASQRKPSSMSGLLSICTFGCIPTSSQGSDPDTNFKTEERVYRLTPGSLKGPFERFVSRLKWPLSLHRR</sequence>
<reference evidence="1" key="1">
    <citation type="submission" date="2021-03" db="EMBL/GenBank/DDBJ databases">
        <authorList>
            <consortium name="DOE Joint Genome Institute"/>
            <person name="Ahrendt S."/>
            <person name="Looney B.P."/>
            <person name="Miyauchi S."/>
            <person name="Morin E."/>
            <person name="Drula E."/>
            <person name="Courty P.E."/>
            <person name="Chicoki N."/>
            <person name="Fauchery L."/>
            <person name="Kohler A."/>
            <person name="Kuo A."/>
            <person name="Labutti K."/>
            <person name="Pangilinan J."/>
            <person name="Lipzen A."/>
            <person name="Riley R."/>
            <person name="Andreopoulos W."/>
            <person name="He G."/>
            <person name="Johnson J."/>
            <person name="Barry K.W."/>
            <person name="Grigoriev I.V."/>
            <person name="Nagy L."/>
            <person name="Hibbett D."/>
            <person name="Henrissat B."/>
            <person name="Matheny P.B."/>
            <person name="Labbe J."/>
            <person name="Martin F."/>
        </authorList>
    </citation>
    <scope>NUCLEOTIDE SEQUENCE</scope>
    <source>
        <strain evidence="1">HHB10654</strain>
    </source>
</reference>
<dbReference type="EMBL" id="MU277229">
    <property type="protein sequence ID" value="KAI0059144.1"/>
    <property type="molecule type" value="Genomic_DNA"/>
</dbReference>